<feature type="region of interest" description="Disordered" evidence="7">
    <location>
        <begin position="644"/>
        <end position="665"/>
    </location>
</feature>
<evidence type="ECO:0000313" key="10">
    <source>
        <dbReference type="Proteomes" id="UP000674318"/>
    </source>
</evidence>
<dbReference type="PANTHER" id="PTHR11254:SF67">
    <property type="entry name" value="E3 UBIQUITIN-PROTEIN LIGASE HUWE1"/>
    <property type="match status" value="1"/>
</dbReference>
<feature type="region of interest" description="Disordered" evidence="7">
    <location>
        <begin position="1754"/>
        <end position="1798"/>
    </location>
</feature>
<feature type="region of interest" description="Disordered" evidence="7">
    <location>
        <begin position="3844"/>
        <end position="3866"/>
    </location>
</feature>
<proteinExistence type="predicted"/>
<dbReference type="Gene3D" id="3.90.1750.10">
    <property type="entry name" value="Hect, E3 ligase catalytic domains"/>
    <property type="match status" value="1"/>
</dbReference>
<feature type="region of interest" description="Disordered" evidence="7">
    <location>
        <begin position="2522"/>
        <end position="2612"/>
    </location>
</feature>
<dbReference type="GO" id="GO:0000209">
    <property type="term" value="P:protein polyubiquitination"/>
    <property type="evidence" value="ECO:0007669"/>
    <property type="project" value="TreeGrafter"/>
</dbReference>
<feature type="compositionally biased region" description="Gly residues" evidence="7">
    <location>
        <begin position="2059"/>
        <end position="2076"/>
    </location>
</feature>
<dbReference type="GO" id="GO:0005737">
    <property type="term" value="C:cytoplasm"/>
    <property type="evidence" value="ECO:0007669"/>
    <property type="project" value="TreeGrafter"/>
</dbReference>
<reference evidence="9 10" key="1">
    <citation type="submission" date="2021-02" db="EMBL/GenBank/DDBJ databases">
        <title>Porcisia hertigi Genome sequencing and assembly.</title>
        <authorList>
            <person name="Almutairi H."/>
            <person name="Gatherer D."/>
        </authorList>
    </citation>
    <scope>NUCLEOTIDE SEQUENCE [LARGE SCALE GENOMIC DNA]</scope>
    <source>
        <strain evidence="9 10">C119</strain>
    </source>
</reference>
<evidence type="ECO:0000256" key="3">
    <source>
        <dbReference type="ARBA" id="ARBA00012485"/>
    </source>
</evidence>
<dbReference type="InterPro" id="IPR000569">
    <property type="entry name" value="HECT_dom"/>
</dbReference>
<evidence type="ECO:0000313" key="9">
    <source>
        <dbReference type="EMBL" id="KAG5510890.1"/>
    </source>
</evidence>
<feature type="compositionally biased region" description="Low complexity" evidence="7">
    <location>
        <begin position="3072"/>
        <end position="3092"/>
    </location>
</feature>
<evidence type="ECO:0000256" key="1">
    <source>
        <dbReference type="ARBA" id="ARBA00000885"/>
    </source>
</evidence>
<dbReference type="InterPro" id="IPR035983">
    <property type="entry name" value="Hect_E3_ubiquitin_ligase"/>
</dbReference>
<feature type="compositionally biased region" description="Basic and acidic residues" evidence="7">
    <location>
        <begin position="4911"/>
        <end position="4923"/>
    </location>
</feature>
<dbReference type="GO" id="GO:0061630">
    <property type="term" value="F:ubiquitin protein ligase activity"/>
    <property type="evidence" value="ECO:0007669"/>
    <property type="project" value="UniProtKB-EC"/>
</dbReference>
<feature type="compositionally biased region" description="Basic residues" evidence="7">
    <location>
        <begin position="2250"/>
        <end position="2259"/>
    </location>
</feature>
<feature type="compositionally biased region" description="Low complexity" evidence="7">
    <location>
        <begin position="5106"/>
        <end position="5129"/>
    </location>
</feature>
<organism evidence="9 10">
    <name type="scientific">Porcisia hertigi</name>
    <dbReference type="NCBI Taxonomy" id="2761500"/>
    <lineage>
        <taxon>Eukaryota</taxon>
        <taxon>Discoba</taxon>
        <taxon>Euglenozoa</taxon>
        <taxon>Kinetoplastea</taxon>
        <taxon>Metakinetoplastina</taxon>
        <taxon>Trypanosomatida</taxon>
        <taxon>Trypanosomatidae</taxon>
        <taxon>Leishmaniinae</taxon>
        <taxon>Porcisia</taxon>
    </lineage>
</organism>
<protein>
    <recommendedName>
        <fullName evidence="3">HECT-type E3 ubiquitin transferase</fullName>
        <ecNumber evidence="3">2.3.2.26</ecNumber>
    </recommendedName>
</protein>
<feature type="region of interest" description="Disordered" evidence="7">
    <location>
        <begin position="5045"/>
        <end position="5083"/>
    </location>
</feature>
<evidence type="ECO:0000256" key="5">
    <source>
        <dbReference type="ARBA" id="ARBA00022786"/>
    </source>
</evidence>
<evidence type="ECO:0000256" key="2">
    <source>
        <dbReference type="ARBA" id="ARBA00004906"/>
    </source>
</evidence>
<feature type="compositionally biased region" description="Low complexity" evidence="7">
    <location>
        <begin position="2015"/>
        <end position="2033"/>
    </location>
</feature>
<accession>A0A836LJU9</accession>
<feature type="region of interest" description="Disordered" evidence="7">
    <location>
        <begin position="5281"/>
        <end position="5302"/>
    </location>
</feature>
<feature type="compositionally biased region" description="Basic and acidic residues" evidence="7">
    <location>
        <begin position="3001"/>
        <end position="3011"/>
    </location>
</feature>
<feature type="compositionally biased region" description="Acidic residues" evidence="7">
    <location>
        <begin position="4300"/>
        <end position="4324"/>
    </location>
</feature>
<feature type="compositionally biased region" description="Low complexity" evidence="7">
    <location>
        <begin position="1491"/>
        <end position="1507"/>
    </location>
</feature>
<dbReference type="InterPro" id="IPR046349">
    <property type="entry name" value="C1-like_sf"/>
</dbReference>
<feature type="region of interest" description="Disordered" evidence="7">
    <location>
        <begin position="837"/>
        <end position="860"/>
    </location>
</feature>
<feature type="region of interest" description="Disordered" evidence="7">
    <location>
        <begin position="3569"/>
        <end position="3591"/>
    </location>
</feature>
<feature type="region of interest" description="Disordered" evidence="7">
    <location>
        <begin position="2053"/>
        <end position="2107"/>
    </location>
</feature>
<dbReference type="GeneID" id="94292418"/>
<feature type="compositionally biased region" description="Low complexity" evidence="7">
    <location>
        <begin position="2085"/>
        <end position="2095"/>
    </location>
</feature>
<comment type="catalytic activity">
    <reaction evidence="1">
        <text>S-ubiquitinyl-[E2 ubiquitin-conjugating enzyme]-L-cysteine + [acceptor protein]-L-lysine = [E2 ubiquitin-conjugating enzyme]-L-cysteine + N(6)-ubiquitinyl-[acceptor protein]-L-lysine.</text>
        <dbReference type="EC" id="2.3.2.26"/>
    </reaction>
</comment>
<feature type="compositionally biased region" description="Polar residues" evidence="7">
    <location>
        <begin position="541"/>
        <end position="556"/>
    </location>
</feature>
<feature type="region of interest" description="Disordered" evidence="7">
    <location>
        <begin position="4677"/>
        <end position="4698"/>
    </location>
</feature>
<dbReference type="SUPFAM" id="SSF56204">
    <property type="entry name" value="Hect, E3 ligase catalytic domain"/>
    <property type="match status" value="1"/>
</dbReference>
<feature type="compositionally biased region" description="Basic and acidic residues" evidence="7">
    <location>
        <begin position="3027"/>
        <end position="3039"/>
    </location>
</feature>
<keyword evidence="10" id="KW-1185">Reference proteome</keyword>
<dbReference type="PANTHER" id="PTHR11254">
    <property type="entry name" value="HECT DOMAIN UBIQUITIN-PROTEIN LIGASE"/>
    <property type="match status" value="1"/>
</dbReference>
<comment type="caution">
    <text evidence="9">The sequence shown here is derived from an EMBL/GenBank/DDBJ whole genome shotgun (WGS) entry which is preliminary data.</text>
</comment>
<dbReference type="RefSeq" id="XP_067759362.1">
    <property type="nucleotide sequence ID" value="XM_067902341.1"/>
</dbReference>
<feature type="compositionally biased region" description="Low complexity" evidence="7">
    <location>
        <begin position="3851"/>
        <end position="3865"/>
    </location>
</feature>
<feature type="compositionally biased region" description="Pro residues" evidence="7">
    <location>
        <begin position="2139"/>
        <end position="2149"/>
    </location>
</feature>
<dbReference type="PROSITE" id="PS50237">
    <property type="entry name" value="HECT"/>
    <property type="match status" value="1"/>
</dbReference>
<feature type="region of interest" description="Disordered" evidence="7">
    <location>
        <begin position="4559"/>
        <end position="4585"/>
    </location>
</feature>
<feature type="region of interest" description="Disordered" evidence="7">
    <location>
        <begin position="2124"/>
        <end position="2152"/>
    </location>
</feature>
<feature type="region of interest" description="Disordered" evidence="7">
    <location>
        <begin position="2949"/>
        <end position="3039"/>
    </location>
</feature>
<feature type="region of interest" description="Disordered" evidence="7">
    <location>
        <begin position="2229"/>
        <end position="2305"/>
    </location>
</feature>
<feature type="region of interest" description="Disordered" evidence="7">
    <location>
        <begin position="1366"/>
        <end position="1386"/>
    </location>
</feature>
<feature type="domain" description="HECT" evidence="8">
    <location>
        <begin position="5892"/>
        <end position="6233"/>
    </location>
</feature>
<keyword evidence="4" id="KW-0808">Transferase</keyword>
<feature type="compositionally biased region" description="Polar residues" evidence="7">
    <location>
        <begin position="4598"/>
        <end position="4624"/>
    </location>
</feature>
<feature type="region of interest" description="Disordered" evidence="7">
    <location>
        <begin position="956"/>
        <end position="978"/>
    </location>
</feature>
<feature type="compositionally biased region" description="Low complexity" evidence="7">
    <location>
        <begin position="917"/>
        <end position="934"/>
    </location>
</feature>
<feature type="compositionally biased region" description="Low complexity" evidence="7">
    <location>
        <begin position="5067"/>
        <end position="5083"/>
    </location>
</feature>
<feature type="compositionally biased region" description="Basic and acidic residues" evidence="7">
    <location>
        <begin position="4149"/>
        <end position="4171"/>
    </location>
</feature>
<feature type="region of interest" description="Disordered" evidence="7">
    <location>
        <begin position="3424"/>
        <end position="3462"/>
    </location>
</feature>
<feature type="compositionally biased region" description="Basic residues" evidence="7">
    <location>
        <begin position="3577"/>
        <end position="3587"/>
    </location>
</feature>
<dbReference type="SUPFAM" id="SSF57889">
    <property type="entry name" value="Cysteine-rich domain"/>
    <property type="match status" value="1"/>
</dbReference>
<dbReference type="Gene3D" id="3.30.2410.10">
    <property type="entry name" value="Hect, E3 ligase catalytic domain"/>
    <property type="match status" value="1"/>
</dbReference>
<feature type="region of interest" description="Disordered" evidence="7">
    <location>
        <begin position="3474"/>
        <end position="3493"/>
    </location>
</feature>
<feature type="region of interest" description="Disordered" evidence="7">
    <location>
        <begin position="4292"/>
        <end position="4439"/>
    </location>
</feature>
<feature type="region of interest" description="Disordered" evidence="7">
    <location>
        <begin position="361"/>
        <end position="425"/>
    </location>
</feature>
<feature type="compositionally biased region" description="Basic and acidic residues" evidence="7">
    <location>
        <begin position="4638"/>
        <end position="4647"/>
    </location>
</feature>
<feature type="compositionally biased region" description="Polar residues" evidence="7">
    <location>
        <begin position="1323"/>
        <end position="1332"/>
    </location>
</feature>
<feature type="compositionally biased region" description="Low complexity" evidence="7">
    <location>
        <begin position="416"/>
        <end position="425"/>
    </location>
</feature>
<feature type="compositionally biased region" description="Basic and acidic residues" evidence="7">
    <location>
        <begin position="1337"/>
        <end position="1346"/>
    </location>
</feature>
<feature type="compositionally biased region" description="Polar residues" evidence="7">
    <location>
        <begin position="1068"/>
        <end position="1082"/>
    </location>
</feature>
<dbReference type="KEGG" id="phet:94292418"/>
<dbReference type="FunFam" id="3.30.2410.10:FF:000021">
    <property type="entry name" value="Putative ubiquitin-protein ligase"/>
    <property type="match status" value="1"/>
</dbReference>
<dbReference type="Gene3D" id="3.30.2160.10">
    <property type="entry name" value="Hect, E3 ligase catalytic domain"/>
    <property type="match status" value="1"/>
</dbReference>
<dbReference type="FunFam" id="3.30.2160.10:FF:000001">
    <property type="entry name" value="E3 ubiquitin-protein ligase NEDD4-like"/>
    <property type="match status" value="1"/>
</dbReference>
<feature type="compositionally biased region" description="Polar residues" evidence="7">
    <location>
        <begin position="2979"/>
        <end position="2992"/>
    </location>
</feature>
<dbReference type="GO" id="GO:0006511">
    <property type="term" value="P:ubiquitin-dependent protein catabolic process"/>
    <property type="evidence" value="ECO:0007669"/>
    <property type="project" value="TreeGrafter"/>
</dbReference>
<feature type="compositionally biased region" description="Basic and acidic residues" evidence="7">
    <location>
        <begin position="4392"/>
        <end position="4401"/>
    </location>
</feature>
<feature type="region of interest" description="Disordered" evidence="7">
    <location>
        <begin position="2007"/>
        <end position="2033"/>
    </location>
</feature>
<feature type="region of interest" description="Disordered" evidence="7">
    <location>
        <begin position="2399"/>
        <end position="2429"/>
    </location>
</feature>
<feature type="region of interest" description="Disordered" evidence="7">
    <location>
        <begin position="904"/>
        <end position="942"/>
    </location>
</feature>
<dbReference type="Pfam" id="PF00632">
    <property type="entry name" value="HECT"/>
    <property type="match status" value="1"/>
</dbReference>
<dbReference type="CDD" id="cd00078">
    <property type="entry name" value="HECTc"/>
    <property type="match status" value="1"/>
</dbReference>
<evidence type="ECO:0000256" key="7">
    <source>
        <dbReference type="SAM" id="MobiDB-lite"/>
    </source>
</evidence>
<evidence type="ECO:0000259" key="8">
    <source>
        <dbReference type="PROSITE" id="PS50237"/>
    </source>
</evidence>
<evidence type="ECO:0000256" key="4">
    <source>
        <dbReference type="ARBA" id="ARBA00022679"/>
    </source>
</evidence>
<gene>
    <name evidence="9" type="ORF">JKF63_06391</name>
</gene>
<feature type="compositionally biased region" description="Low complexity" evidence="7">
    <location>
        <begin position="2522"/>
        <end position="2537"/>
    </location>
</feature>
<feature type="region of interest" description="Disordered" evidence="7">
    <location>
        <begin position="1048"/>
        <end position="1082"/>
    </location>
</feature>
<dbReference type="OrthoDB" id="273557at2759"/>
<feature type="region of interest" description="Disordered" evidence="7">
    <location>
        <begin position="4911"/>
        <end position="4938"/>
    </location>
</feature>
<dbReference type="SMART" id="SM00119">
    <property type="entry name" value="HECTc"/>
    <property type="match status" value="1"/>
</dbReference>
<feature type="compositionally biased region" description="Acidic residues" evidence="7">
    <location>
        <begin position="4402"/>
        <end position="4439"/>
    </location>
</feature>
<dbReference type="EC" id="2.3.2.26" evidence="3"/>
<feature type="compositionally biased region" description="Acidic residues" evidence="7">
    <location>
        <begin position="1772"/>
        <end position="1784"/>
    </location>
</feature>
<dbReference type="Proteomes" id="UP000674318">
    <property type="component" value="Unassembled WGS sequence"/>
</dbReference>
<feature type="active site" description="Glycyl thioester intermediate" evidence="6">
    <location>
        <position position="6200"/>
    </location>
</feature>
<name>A0A836LJU9_9TRYP</name>
<feature type="region of interest" description="Disordered" evidence="7">
    <location>
        <begin position="1310"/>
        <end position="1346"/>
    </location>
</feature>
<feature type="compositionally biased region" description="Acidic residues" evidence="7">
    <location>
        <begin position="4337"/>
        <end position="4346"/>
    </location>
</feature>
<feature type="compositionally biased region" description="Acidic residues" evidence="7">
    <location>
        <begin position="4130"/>
        <end position="4139"/>
    </location>
</feature>
<dbReference type="InterPro" id="IPR050409">
    <property type="entry name" value="E3_ubiq-protein_ligase"/>
</dbReference>
<feature type="region of interest" description="Disordered" evidence="7">
    <location>
        <begin position="4598"/>
        <end position="4659"/>
    </location>
</feature>
<feature type="region of interest" description="Disordered" evidence="7">
    <location>
        <begin position="535"/>
        <end position="556"/>
    </location>
</feature>
<feature type="region of interest" description="Disordered" evidence="7">
    <location>
        <begin position="4129"/>
        <end position="4195"/>
    </location>
</feature>
<feature type="region of interest" description="Disordered" evidence="7">
    <location>
        <begin position="463"/>
        <end position="488"/>
    </location>
</feature>
<evidence type="ECO:0000256" key="6">
    <source>
        <dbReference type="PROSITE-ProRule" id="PRU00104"/>
    </source>
</evidence>
<feature type="compositionally biased region" description="Low complexity" evidence="7">
    <location>
        <begin position="4682"/>
        <end position="4698"/>
    </location>
</feature>
<keyword evidence="5 6" id="KW-0833">Ubl conjugation pathway</keyword>
<feature type="region of interest" description="Disordered" evidence="7">
    <location>
        <begin position="5105"/>
        <end position="5131"/>
    </location>
</feature>
<feature type="region of interest" description="Disordered" evidence="7">
    <location>
        <begin position="3072"/>
        <end position="3103"/>
    </location>
</feature>
<dbReference type="EMBL" id="JAFJZO010000007">
    <property type="protein sequence ID" value="KAG5510890.1"/>
    <property type="molecule type" value="Genomic_DNA"/>
</dbReference>
<sequence length="6233" mass="672388">MDPHILAQLFDTFTSEGQSNQPPWGISVGDNAAMDNQGDYIRFESNGREWRVLQMGASEDETNLPPYRGDTQLRDAVRALPPVCFAPLLSQYTRLLRDPRWEVRHVPLMMEAMLNDRVLFNLMDTSPLSALSESRVSATTRWWGLLGKPVLRYENSTGRPLMSLIDGYESLSSASPGTLEGQQSAEGAVGVDLTAGGIDEQRFSAQEERISDAAAAAASAVAGNQPRISLEEVRQGYRDIKTVLTLIAATSAPYRCSRPPNASVSGCTARIVFCKDPSTIYLGLLLNSVLRGMPRSVLYSMSVFRVIAEGWGSSPSFFDILRASWGEYNDIMCDIRALLGLSDPAAEASSSVTSTTSLSSFSCVSTSTGAPTTVPARQQSLRRQAARRRLLPPMRLPVQHSDGGGQGRHPVSRQPGRGVAGVASSGAAGRSFTSVSSSAASLPHTSLRQTRTTADARMQGLELGIPIRSTTSGGDGGEDGRQSIGNNTSDFNDFVTGLLGTALNSLSGLSARRSATNGYSAGQGIMEATAAGIRRDGSDAPLTSNSGVNGSEQSSAPFRTEDANAICHESMLECAQNPELLLWWARCRLLAYQLLDNSSRMSVESTGALEYFREVWACTPLIRDILEDDQEALLSASCGASPLSVDGTPASEGDEEVQQQQQQQQQQKRARRIYATLVGAVADLSKFWFSIRVAQSTVNAVASRAPETNTVWSIVNAAVPSRRRFQREQFASYAEHWQYALLVDDYVTQPMCFRVSTRGRTMVTQLLHILSEYPTFYPALVTRTLAMLNRREMIVAELNERLVNAVARCLRFYLPPMPPAPAVPKAPVALSGVPALSTTLTGRPDTGSAAQDPEVAVGERMRPHTERIFDSPRARMRLSLIDTDALPPSWDFSSPSWLSVRFEEEEAAARDEGGSNTAPAAAPPQSTAGPSASGGDDEASTRGGLDYEALVAVDPADEVDGDNGDSGQRPACSRGKDSMDAMVRRLREEEAKMPVITVKAYEAILTCLDVLRMLVRNAHISVNPMNLLFTVPTATIAPLAASVSPTASLGDEAGGHTGAGDNARANATGHSPVQASTMSTGTGPVYETVPRSNCDLYTLLQQLVYQTRYGSLASAALRLFSVCVHYNVRDMVPLFAERGLVNTVLTIARRPRFVSEDLATRAAPLLFKLDILEENGMPHMVPHELAQAASTTTTMATTTSSSSSPSPLLIEHPPPELLVRYIPAEDPYLNDVAVRMVIPEFVEAMTVHKATHSVFLNHTEWIKAVVRGLTVTPEMSAASLPDIEALFDESLEMSSDWMADFTHTSEDTAIGEDKTRYHAPCTASPSRSTVAASTEPPIDHVHQQQLREDRVLRCRSSAAYERLMRDLHSSRRGASRSKPAPASGFSVRSVPHCRAATSSIDVALTRMVELHRLHLKREEVGYKILQGSVKEMQRVMTEVLPQSSLTTTTFLPVLDAELCSLIGQTRELAEAVRVAATEPHPLWRSRADGDAGPAAEPSAVSSAVSGSSDEGLPIRRTHRLRLLLRATQLCRTLNNFFAFFSACDFEGPQRRHWLSRRNPEHEASYRELEKVLVFVLQGFDLAVNRLWSLMGSHAPLQLLSLGAAEVADVATSAEEQRETAQNVRGVTIRCGHALPTRARLGGLLQVYEQGNADGASSLLSYVQATIGSYLHARVFGEYLRSVPPSTRLEETLRSTVKCILHFSSRDVIAEPEVVMYRGGGDEAATDTEGATSKAMRRRCLKAMKRVLEGRGPVTHLRGVTDSIAQPRREPGSGDEVDRDDEGDAGDCASDGGGEGPVTERVRYQTSEAPCKDVISSVLRPLSVGDGAFLRQLLEAWRVSRSGSSGGGGGGSGLGRREGEGAPWRGLFSEIMQCVVDALVVRAPYTADEVTGVLRSLQAGTQHSSISTCVLSLYDRHAEAGATVSPVTPAALPVVAGMGGRCSSEETSATGGMDASDQILQAMLQDSRSLLNEPSTAWMTAGAWVQATTWTTHTPAPAAADRFPLSPTSAAALTHPSDAGPTASAGAAATGGSASREALRHSAFSTIVVPSVLANPHTRGTGGPGGHRSSLGGVGHGGDSENSVDSSTALSLSPSTSMPPLPLATDVAGGSTAAGRLVGSTSEEGLDAGVGGFASSSATAPPPPPPPPSQPLFTPINAAKALQQWVFLSLFTGRRVADQPTRNFFYLSPYRRDSHVRPALPLSVTRLLRTIWKDLQAAFEDAVCGVSADAGGPDSLPGGGENKNARELHASRSRTKPRARHNSDAEVTAIMANPQERSHTVRRQPRHDSRAGATAGNDGFKTTSSSTRAQKRCGWLNLDARALAAVSLPSFVDVEKCLGEINFAAARRVLWELAVLGSVCAGGNSSTPEWESALMQDMLTSAAQFMILLSRLLFSNSATPAESRSETPGGGTSPTSATTAAPPPPPPPLSQAAAALKDQLQRYLVYMAVLLMNFLECSDTRTRGRHYHHVESLLYCVLDVWPKLPGFPMVPHVYVAAMEAIAQLKQETLSRMSFRALSREWQAGTEASTSTTLTAASADGPNTLPSPPSPHARSRGRAGASGYRSGEGEGGSMQDNHIERGGSPATNSSGDARRLSPSPRLDRGPLSNTHAVAPPSRLSAIDEHLLPFLAGLQGSTRSQLSASLSSANEWCRALPWVCDVAAGCIFPLDTLSETGYRLLRRRVCRALWNMWTLTNAAEQQYVVAYMLHRVLSNVRDNVVLLEYVGVLLTQLRGVVLVEALALTHLPRAVVKAVRQAIDEVTAEQHAEEVRLHSLSGSSDGATAAAQREFRQRRRRYYARIQSVLHGQLVSFLSVFRSVRSDAPLVANSLVSTAATHQHVQPMGMQCSYFDATRNTFCWCGHQCHRQHVVPVNGQRGRDGEEHRFALNTFGEGTQRALDEVLSVLEHHGFACQSAVSLSTNPFRSTNSAEGMGSADQGVGVREVAAGPYVSPAANAPTQSSGQPQAHCPPQRVVQVPSPAGTASPNTTQGQPHSAHQVLRRTLRGEPTRREHPPTGGSVSTDLPGHNGDVSHGDDARADAARRAGLSPEALAMVEAIGIENYVRLLRGEGLSWLPLSGRPSSSSSLSRRQARGGPSAQVEPEEHHLDLDDETLDVLTHFSSAFGMNSSEGSHLRHRLLNPLTNADLRSDPLPRSIIPHFALFSRDVCEEVVRLSFDFMAARLRDEALDRADAEAGREEQHLQQQQCSMASAPLSAAIADGRLVDGVVSTPPQFPSSPIASPVSAAALAFGGAPPTCVAALATTAKVVASRLTLPRVEVVECSVSEVMIHFLLMCFSTYHTTCMHLVRTHRPAGPPTPPAATSAAARKGAAPASCPSAAGDDVTSGYTGSLGVVCAYITQMDTSDNEKATLLSGLLLSDMGRLEEDVWQHMVTVLQTAVRVHQQGQRLTEKAYAELSATHLRLTRASMGTSVGPSSPSRTCGKAPAATTRKGCSHGKPYSQAHGSAPSATAALFSAQSQAAGSAEEESHTHSGAPGALENTELEAVAAAHRYLIPLSIFLVNLEPYIIRYPIAFYHAFCRYCEVRWVRAAAGEVPAAWLGVWVQPRPQAAGATSAGLRGHSSRATRRHRSGAGSTLSHDFVKRVQCFMQHLVRNVEGVQGRAAYGANIFSAMLQLPGVFEALLSPNFEIGVPSMYAEFLRSTAAATGTPSSFAQAAPGAAAVVRGGEGGPATSVGNRDGGAPAVPPPLPVIAVPPFLAIALYFCPALVGVARGNGTNNNNNGGGGGGRHTAAGSVDFATAIFAHDPIVVSEAVVRTLNALVTAVEMSTVLAAPMAEVSSQGAAGAESDRFTSRHHEVNEEAVVTFPDDSLAAEAAAAAAISTLAEEMDPPLQSPPLQQQQQQYQQPQPEAREKLCRLKKSFARCLHDVLCFLERGSPQPATVALSARQRATSQRLGVSSAVQQTFLCFFDYLGRLGLLELLFRVCMLQSCDHGRDATSLLQLLAYQLLAVGKFRLAESLSPQQRQYAAQQRGIQQYFSVPREVSAPNLWVGQVGAPSLRLPDAVPTHPALLDTAFSQDSAWPPSYLRERAELVRQLRTFVQSQTRGARITIRSGVEGDSDDAVHVDAGGRGDNPAFTAEHDSGAGMPDANMLENFFVLGEYRQGWDTMVSDYETVDDDDDDGSSGGGGGSSSERDGRVGHDEEVAPDRVRDRDTWPPMQPVRHTGRMESVESSGGNEEELGADAEVTLQRSSPPQALSPLPPMPDAAVRRIFENPQRDISAVESQQSSLRLMPALDGDVRIGTGDSGDVYRHPRAVTLETYESAVLRSLRAEDAMEQHREYPDDAAETEVAMEEEDEVDYSNPEENDNVLYVDVTATDGADAEEEEEEGVDHLFHSQPEGPGFFVSSPYDLPQVGLSGDRPRGGAMEEEGEDDDRNAPEEHRDSDSDEDSENPDNEEFSEDEEEETDGDDDNDDDDDNENNENEEDEAAFLYYGGTGGFLSAGSDRPEDPSLGVYAPGTAADGGEAGTLRHGAAQQVGVGFATINGQTVMSTRNVGTASERAQSFAACAYRAILLAVRPLAVHNVAETETPPLPVLHATEEEAPTEVQAPEASRSASGNPHGAGDDDVAHQSLIEGHQSSLGATEDTGSQSPQRNSVPSRVTATASQMAALLEQHTPSDQLMRRVRDSRSPLEATAPSTTRAAAERVLLSEPSLTAAVMSRRPAPEANTTNTTPAAAGAVASSPELEAMGEVSMLLDRLNERIRELFAAGDAAHQGPTPQEPLSSPVEVQREPVVSEQSTNTAVMAEPPATSAPVLPTAPEPWEGILNPQFLIEMPEDVCSEILFDSMNVLRGPTEREVRGQRTRLYPGFLDALPEDAQRHAMEVEARWVRVTGADNNATELYQTLLLVDAETRRDLLLQCDLELLRSYPEVLREATELRAEVERAREEAELAAQREQERRQRLREQAAQQVSHADRSPRSLVALLSGNNTRDTRGGGAAPSVVPGARTNSLNLREMGTIEGLTRVLFGSPSQLYAVVNHELFVAGRRCRCESVLQALNPPTFLARLQAMGLHTDRVAITDRARSSGLLLSPPRDGDGIHDGLGLTPPQRASNRGGNAAMRRAPPRRASMAVAGAAAVSGHFHPPPLPLLQLPPSAERMAPGSSVPSSAASPHAVRTRGSVALAANRLASRSNLAASAVPSVLLAAVSDSMVPVQETVYHALTLPLPHVPEVIVSRCIELLRLRATAPVALPNNRLTSVSCLDEELQRVMQVLMSDSNTAARMACQLLDLMAATPTMISAEDDGFSDGAAGVLKQPPTAVVNTSAAARVSPSSLAPPSSRSSRTLSTSELAANRQFIKDATMLFVSLVKQNQPMVAAFFLLPDGTLSTSTLKPLDAPLDEAEQRAVDYGLWDRLWRVARQHAHVPSFMLALDKLLQRLLRCQRSMLTASEDNEVSSAADLNGNDPLTDVLIAHPRHPHRLQWINIRLLSNYEEGGYICNICGTNPGFDYCFHCSSCLFDLCSNCSRERVTLAEQQQRMRRAAALTLQSAPETVKSMMRLLRHPLCRSDTATSVVQLMSLGLQECGAREGVSLLPSDAAGPPHSVSPRVSPIQLLEQELIELADVRVRAMKTARDEFRKEAYAILHARPNSNGTSASVVNAAALAPTRSQLGGCTSASGLSGRHTWQQLRIPEGYIFDTDTVMALLVKLDIKNTEGDVMQLLFEPYVATMRSEPRAFTMLWRASQAYLLDVSTLLEHVTPKEVLPLPSCVSSILQTFCRYHMSESRLLGTSASARALTDSRSNLAGETEHFLRASTKPSSVSDRAVRELAEQPDAAQCMTAAGTRLSEEGLKSTEELLHRRLPRVVRMVLEENRTTLNTLFYWDGNLIKNSFSFLKYEPNLIDFNFKLSDFRRRLGMRRGPNILLRVNRQTCLVDSFKELQKVKSFGGQLHIRFHAEEGADAGGLTREWLKLLSEALVDESYALFIHSQDGMSFQPNPFSSVNPNHLEYFQFAGVVTGLAIAHNVPIDIHFTRAFYRHIIGHRPVFSDLQSFDPELYTNLNWIMENDVTDLGLTFAVNYDRFGSVEEEELEPNGKDTIVTNANKQQYVRLLCEYHMTKRTEGQLLCFLKGFYAVIPRREIQCFTEKELELVISGMPNIDIEDLRTHTVYEGYSSTSPQVRWFWEAVGSMSKEDLANLLQFTTGSSKVPHGGFRHLEGSNGRSLPFTISRWAVSKEDLLPQAHTCFNKIDLPVYTSAAVLKERLMLAITYGSMGFTMV</sequence>
<feature type="region of interest" description="Disordered" evidence="7">
    <location>
        <begin position="1483"/>
        <end position="1507"/>
    </location>
</feature>
<comment type="pathway">
    <text evidence="2">Protein modification; protein ubiquitination.</text>
</comment>
<feature type="region of interest" description="Disordered" evidence="7">
    <location>
        <begin position="4075"/>
        <end position="4103"/>
    </location>
</feature>
<feature type="compositionally biased region" description="Polar residues" evidence="7">
    <location>
        <begin position="3424"/>
        <end position="3436"/>
    </location>
</feature>